<organism evidence="2 3">
    <name type="scientific">Emiliania huxleyi (strain CCMP1516)</name>
    <dbReference type="NCBI Taxonomy" id="280463"/>
    <lineage>
        <taxon>Eukaryota</taxon>
        <taxon>Haptista</taxon>
        <taxon>Haptophyta</taxon>
        <taxon>Prymnesiophyceae</taxon>
        <taxon>Isochrysidales</taxon>
        <taxon>Noelaerhabdaceae</taxon>
        <taxon>Emiliania</taxon>
    </lineage>
</organism>
<dbReference type="Proteomes" id="UP000013827">
    <property type="component" value="Unassembled WGS sequence"/>
</dbReference>
<accession>A0A0D3KM03</accession>
<sequence>MRHVAMRIHAAKAPLVVAAPRELSLSVPEPAEAAAARRLLRRPPAGCPRLEASRGLEGSGGGAGPVLAEDDPRTVYLVAGEARNASLHVFAHDPLVSADGVPASERLLLNGSAPLPLLPHSAQTCGRSDRHLVPTLSLGGGCSAAGEPLPPAADELAAAPLAARAAPGNAVALAAVDLAGGGEACSSAFDGCLVGGAPPGEGSSAPAIPTCQCVRLRASSVGLASLDARLGAAPDGSWGEQRACVPLVVLPPLAEATLVYPWLCAAHAEAHPLPLPSVSGGSGCVSWRVEQAGPQSAAAVASDRYLSDVLQRSVALSSHVPPPEAAVRLCAPAETARKGDPSLPAEHLEFSNLPSALVRAAAGDDSSLRPRIDATTRLLAVEFVGGRLEGGRVVPGARPHSLVVALRCHAPHEQRVRVHHAPSNFSLSFSVACSPPLRPVQHACEHDAVRGAEQRGRCPVPLSLGSNGSFRLRGLWPGAGVAAEELPPEEAPAAALADLSTADVSPPCGGDGACEGEWEVAVRGSKLGPARVAFSVAGHPSCASLPVAVRVRHAGFVAACPSSQLALGASMRCHALPAAVAESGAATDPAATARMLDGATFEWRTEGGLAVVEPPAAASASREAPRLGEAQGTAARESAASVVVTGIATGRASLRLRASSAPDEYTDSLAVLVRPRLRLATPPELQAAHADPPVVPPNATVQLEAEPSADAEARRWHETRSSCLRCHTEAP</sequence>
<dbReference type="RefSeq" id="XP_005789217.1">
    <property type="nucleotide sequence ID" value="XM_005789160.1"/>
</dbReference>
<dbReference type="EnsemblProtists" id="EOD36788">
    <property type="protein sequence ID" value="EOD36788"/>
    <property type="gene ID" value="EMIHUDRAFT_201010"/>
</dbReference>
<dbReference type="HOGENOM" id="CLU_379224_0_0_1"/>
<reference evidence="3" key="1">
    <citation type="journal article" date="2013" name="Nature">
        <title>Pan genome of the phytoplankton Emiliania underpins its global distribution.</title>
        <authorList>
            <person name="Read B.A."/>
            <person name="Kegel J."/>
            <person name="Klute M.J."/>
            <person name="Kuo A."/>
            <person name="Lefebvre S.C."/>
            <person name="Maumus F."/>
            <person name="Mayer C."/>
            <person name="Miller J."/>
            <person name="Monier A."/>
            <person name="Salamov A."/>
            <person name="Young J."/>
            <person name="Aguilar M."/>
            <person name="Claverie J.M."/>
            <person name="Frickenhaus S."/>
            <person name="Gonzalez K."/>
            <person name="Herman E.K."/>
            <person name="Lin Y.C."/>
            <person name="Napier J."/>
            <person name="Ogata H."/>
            <person name="Sarno A.F."/>
            <person name="Shmutz J."/>
            <person name="Schroeder D."/>
            <person name="de Vargas C."/>
            <person name="Verret F."/>
            <person name="von Dassow P."/>
            <person name="Valentin K."/>
            <person name="Van de Peer Y."/>
            <person name="Wheeler G."/>
            <person name="Dacks J.B."/>
            <person name="Delwiche C.F."/>
            <person name="Dyhrman S.T."/>
            <person name="Glockner G."/>
            <person name="John U."/>
            <person name="Richards T."/>
            <person name="Worden A.Z."/>
            <person name="Zhang X."/>
            <person name="Grigoriev I.V."/>
            <person name="Allen A.E."/>
            <person name="Bidle K."/>
            <person name="Borodovsky M."/>
            <person name="Bowler C."/>
            <person name="Brownlee C."/>
            <person name="Cock J.M."/>
            <person name="Elias M."/>
            <person name="Gladyshev V.N."/>
            <person name="Groth M."/>
            <person name="Guda C."/>
            <person name="Hadaegh A."/>
            <person name="Iglesias-Rodriguez M.D."/>
            <person name="Jenkins J."/>
            <person name="Jones B.M."/>
            <person name="Lawson T."/>
            <person name="Leese F."/>
            <person name="Lindquist E."/>
            <person name="Lobanov A."/>
            <person name="Lomsadze A."/>
            <person name="Malik S.B."/>
            <person name="Marsh M.E."/>
            <person name="Mackinder L."/>
            <person name="Mock T."/>
            <person name="Mueller-Roeber B."/>
            <person name="Pagarete A."/>
            <person name="Parker M."/>
            <person name="Probert I."/>
            <person name="Quesneville H."/>
            <person name="Raines C."/>
            <person name="Rensing S.A."/>
            <person name="Riano-Pachon D.M."/>
            <person name="Richier S."/>
            <person name="Rokitta S."/>
            <person name="Shiraiwa Y."/>
            <person name="Soanes D.M."/>
            <person name="van der Giezen M."/>
            <person name="Wahlund T.M."/>
            <person name="Williams B."/>
            <person name="Wilson W."/>
            <person name="Wolfe G."/>
            <person name="Wurch L.L."/>
        </authorList>
    </citation>
    <scope>NUCLEOTIDE SEQUENCE</scope>
</reference>
<name>A0A0D3KM03_EMIH1</name>
<evidence type="ECO:0000313" key="3">
    <source>
        <dbReference type="Proteomes" id="UP000013827"/>
    </source>
</evidence>
<proteinExistence type="predicted"/>
<dbReference type="GeneID" id="17282058"/>
<feature type="region of interest" description="Disordered" evidence="1">
    <location>
        <begin position="707"/>
        <end position="731"/>
    </location>
</feature>
<evidence type="ECO:0000313" key="2">
    <source>
        <dbReference type="EnsemblProtists" id="EOD36788"/>
    </source>
</evidence>
<dbReference type="KEGG" id="ehx:EMIHUDRAFT_201010"/>
<dbReference type="PaxDb" id="2903-EOD36788"/>
<evidence type="ECO:0000256" key="1">
    <source>
        <dbReference type="SAM" id="MobiDB-lite"/>
    </source>
</evidence>
<dbReference type="AlphaFoldDB" id="A0A0D3KM03"/>
<keyword evidence="3" id="KW-1185">Reference proteome</keyword>
<feature type="compositionally biased region" description="Basic and acidic residues" evidence="1">
    <location>
        <begin position="711"/>
        <end position="731"/>
    </location>
</feature>
<reference evidence="2" key="2">
    <citation type="submission" date="2024-10" db="UniProtKB">
        <authorList>
            <consortium name="EnsemblProtists"/>
        </authorList>
    </citation>
    <scope>IDENTIFICATION</scope>
</reference>
<protein>
    <submittedName>
        <fullName evidence="2">Uncharacterized protein</fullName>
    </submittedName>
</protein>